<feature type="region of interest" description="Disordered" evidence="1">
    <location>
        <begin position="40"/>
        <end position="64"/>
    </location>
</feature>
<organism evidence="2 3">
    <name type="scientific">Liparis tanakae</name>
    <name type="common">Tanaka's snailfish</name>
    <dbReference type="NCBI Taxonomy" id="230148"/>
    <lineage>
        <taxon>Eukaryota</taxon>
        <taxon>Metazoa</taxon>
        <taxon>Chordata</taxon>
        <taxon>Craniata</taxon>
        <taxon>Vertebrata</taxon>
        <taxon>Euteleostomi</taxon>
        <taxon>Actinopterygii</taxon>
        <taxon>Neopterygii</taxon>
        <taxon>Teleostei</taxon>
        <taxon>Neoteleostei</taxon>
        <taxon>Acanthomorphata</taxon>
        <taxon>Eupercaria</taxon>
        <taxon>Perciformes</taxon>
        <taxon>Cottioidei</taxon>
        <taxon>Cottales</taxon>
        <taxon>Liparidae</taxon>
        <taxon>Liparis</taxon>
    </lineage>
</organism>
<dbReference type="EMBL" id="SRLO01000034">
    <property type="protein sequence ID" value="TNN83200.1"/>
    <property type="molecule type" value="Genomic_DNA"/>
</dbReference>
<comment type="caution">
    <text evidence="2">The sequence shown here is derived from an EMBL/GenBank/DDBJ whole genome shotgun (WGS) entry which is preliminary data.</text>
</comment>
<sequence>MSTPASPGPSCLAIVSHCGVSASSPTREDGETELRRDYSFGFDMDRHRQPVEGVIEGGQQRRSM</sequence>
<dbReference type="Proteomes" id="UP000314294">
    <property type="component" value="Unassembled WGS sequence"/>
</dbReference>
<name>A0A4Z2IYZ6_9TELE</name>
<reference evidence="2 3" key="1">
    <citation type="submission" date="2019-03" db="EMBL/GenBank/DDBJ databases">
        <title>First draft genome of Liparis tanakae, snailfish: a comprehensive survey of snailfish specific genes.</title>
        <authorList>
            <person name="Kim W."/>
            <person name="Song I."/>
            <person name="Jeong J.-H."/>
            <person name="Kim D."/>
            <person name="Kim S."/>
            <person name="Ryu S."/>
            <person name="Song J.Y."/>
            <person name="Lee S.K."/>
        </authorList>
    </citation>
    <scope>NUCLEOTIDE SEQUENCE [LARGE SCALE GENOMIC DNA]</scope>
    <source>
        <tissue evidence="2">Muscle</tissue>
    </source>
</reference>
<protein>
    <submittedName>
        <fullName evidence="2">Uncharacterized protein</fullName>
    </submittedName>
</protein>
<evidence type="ECO:0000313" key="2">
    <source>
        <dbReference type="EMBL" id="TNN83200.1"/>
    </source>
</evidence>
<dbReference type="AlphaFoldDB" id="A0A4Z2IYZ6"/>
<gene>
    <name evidence="2" type="ORF">EYF80_006533</name>
</gene>
<evidence type="ECO:0000313" key="3">
    <source>
        <dbReference type="Proteomes" id="UP000314294"/>
    </source>
</evidence>
<proteinExistence type="predicted"/>
<keyword evidence="3" id="KW-1185">Reference proteome</keyword>
<feature type="compositionally biased region" description="Basic and acidic residues" evidence="1">
    <location>
        <begin position="40"/>
        <end position="50"/>
    </location>
</feature>
<accession>A0A4Z2IYZ6</accession>
<evidence type="ECO:0000256" key="1">
    <source>
        <dbReference type="SAM" id="MobiDB-lite"/>
    </source>
</evidence>